<protein>
    <submittedName>
        <fullName evidence="1">Uncharacterized protein</fullName>
    </submittedName>
</protein>
<gene>
    <name evidence="1" type="ORF">J0A65_20265</name>
</gene>
<dbReference type="EMBL" id="JAFKCS010000036">
    <property type="protein sequence ID" value="MBN7822211.1"/>
    <property type="molecule type" value="Genomic_DNA"/>
</dbReference>
<evidence type="ECO:0000313" key="1">
    <source>
        <dbReference type="EMBL" id="MBN7822211.1"/>
    </source>
</evidence>
<name>A0ABS3D1H4_9ALTE</name>
<keyword evidence="2" id="KW-1185">Reference proteome</keyword>
<accession>A0ABS3D1H4</accession>
<reference evidence="1 2" key="1">
    <citation type="submission" date="2021-03" db="EMBL/GenBank/DDBJ databases">
        <title>novel species isolated from a fishpond in China.</title>
        <authorList>
            <person name="Lu H."/>
            <person name="Cai Z."/>
        </authorList>
    </citation>
    <scope>NUCLEOTIDE SEQUENCE [LARGE SCALE GENOMIC DNA]</scope>
    <source>
        <strain evidence="1 2">Y57</strain>
    </source>
</reference>
<evidence type="ECO:0000313" key="2">
    <source>
        <dbReference type="Proteomes" id="UP000663992"/>
    </source>
</evidence>
<sequence>MSKHMGQMHIVYGECGHVIAACWVTGNEADAANFKRRKLRAGQRMETVERYAGDPMPEWCTASCPRVPGVQP</sequence>
<organism evidence="1 2">
    <name type="scientific">Bowmanella yangjiangensis</name>
    <dbReference type="NCBI Taxonomy" id="2811230"/>
    <lineage>
        <taxon>Bacteria</taxon>
        <taxon>Pseudomonadati</taxon>
        <taxon>Pseudomonadota</taxon>
        <taxon>Gammaproteobacteria</taxon>
        <taxon>Alteromonadales</taxon>
        <taxon>Alteromonadaceae</taxon>
        <taxon>Bowmanella</taxon>
    </lineage>
</organism>
<proteinExistence type="predicted"/>
<dbReference type="RefSeq" id="WP_061238215.1">
    <property type="nucleotide sequence ID" value="NZ_JAFKCS010000036.1"/>
</dbReference>
<comment type="caution">
    <text evidence="1">The sequence shown here is derived from an EMBL/GenBank/DDBJ whole genome shotgun (WGS) entry which is preliminary data.</text>
</comment>
<dbReference type="Proteomes" id="UP000663992">
    <property type="component" value="Unassembled WGS sequence"/>
</dbReference>